<gene>
    <name evidence="3" type="ORF">FHW12_003489</name>
</gene>
<dbReference type="AlphaFoldDB" id="A0A839F3S5"/>
<sequence>MNEYHVADRARRRRYAQVDVFTSRAGYGNPVAVVFDADDLDATAMQRFAHWTNLSETTFVLAPTRAGADFRLRIFTPRQELPFAGHPTVGTVHAVLDARADLAARESLVLECAAGLLPVRIEHGDARRIFVQAPAARFEPPSADLRERCEQALGAPLPVEPVPRLVDVGARWLVVACTDGAAVRALRPDLARIAGLTQAQRDVVGLCVFGREYGDADLAVRAFCPADGIPEDPVTGSANAAIAAFLREAGLLGAIGSRWRTSQGREIGRDGIVEVVVDAASGTIGIGGRCVGCIDGTVTL</sequence>
<proteinExistence type="inferred from homology"/>
<dbReference type="InterPro" id="IPR003719">
    <property type="entry name" value="Phenazine_PhzF-like"/>
</dbReference>
<dbReference type="NCBIfam" id="TIGR00654">
    <property type="entry name" value="PhzF_family"/>
    <property type="match status" value="1"/>
</dbReference>
<evidence type="ECO:0000313" key="4">
    <source>
        <dbReference type="Proteomes" id="UP000550401"/>
    </source>
</evidence>
<dbReference type="RefSeq" id="WP_182532291.1">
    <property type="nucleotide sequence ID" value="NZ_JACGXL010000006.1"/>
</dbReference>
<dbReference type="Proteomes" id="UP000550401">
    <property type="component" value="Unassembled WGS sequence"/>
</dbReference>
<name>A0A839F3S5_9GAMM</name>
<evidence type="ECO:0000256" key="2">
    <source>
        <dbReference type="PIRSR" id="PIRSR016184-1"/>
    </source>
</evidence>
<accession>A0A839F3S5</accession>
<dbReference type="PIRSF" id="PIRSF016184">
    <property type="entry name" value="PhzC_PhzF"/>
    <property type="match status" value="1"/>
</dbReference>
<keyword evidence="4" id="KW-1185">Reference proteome</keyword>
<evidence type="ECO:0000313" key="3">
    <source>
        <dbReference type="EMBL" id="MBA8889246.1"/>
    </source>
</evidence>
<dbReference type="PANTHER" id="PTHR13774:SF32">
    <property type="entry name" value="ANTISENSE-ENHANCING SEQUENCE 1"/>
    <property type="match status" value="1"/>
</dbReference>
<dbReference type="SUPFAM" id="SSF54506">
    <property type="entry name" value="Diaminopimelate epimerase-like"/>
    <property type="match status" value="1"/>
</dbReference>
<protein>
    <submittedName>
        <fullName evidence="3">PhzF family phenazine biosynthesis protein</fullName>
    </submittedName>
</protein>
<comment type="similarity">
    <text evidence="1">Belongs to the PhzF family.</text>
</comment>
<dbReference type="Pfam" id="PF02567">
    <property type="entry name" value="PhzC-PhzF"/>
    <property type="match status" value="1"/>
</dbReference>
<dbReference type="GO" id="GO:0005737">
    <property type="term" value="C:cytoplasm"/>
    <property type="evidence" value="ECO:0007669"/>
    <property type="project" value="TreeGrafter"/>
</dbReference>
<evidence type="ECO:0000256" key="1">
    <source>
        <dbReference type="ARBA" id="ARBA00008270"/>
    </source>
</evidence>
<dbReference type="GO" id="GO:0016853">
    <property type="term" value="F:isomerase activity"/>
    <property type="evidence" value="ECO:0007669"/>
    <property type="project" value="TreeGrafter"/>
</dbReference>
<organism evidence="3 4">
    <name type="scientific">Dokdonella fugitiva</name>
    <dbReference type="NCBI Taxonomy" id="328517"/>
    <lineage>
        <taxon>Bacteria</taxon>
        <taxon>Pseudomonadati</taxon>
        <taxon>Pseudomonadota</taxon>
        <taxon>Gammaproteobacteria</taxon>
        <taxon>Lysobacterales</taxon>
        <taxon>Rhodanobacteraceae</taxon>
        <taxon>Dokdonella</taxon>
    </lineage>
</organism>
<feature type="active site" evidence="2">
    <location>
        <position position="56"/>
    </location>
</feature>
<dbReference type="PANTHER" id="PTHR13774">
    <property type="entry name" value="PHENAZINE BIOSYNTHESIS PROTEIN"/>
    <property type="match status" value="1"/>
</dbReference>
<comment type="caution">
    <text evidence="3">The sequence shown here is derived from an EMBL/GenBank/DDBJ whole genome shotgun (WGS) entry which is preliminary data.</text>
</comment>
<reference evidence="3 4" key="1">
    <citation type="submission" date="2020-07" db="EMBL/GenBank/DDBJ databases">
        <title>Genomic Encyclopedia of Type Strains, Phase IV (KMG-V): Genome sequencing to study the core and pangenomes of soil and plant-associated prokaryotes.</title>
        <authorList>
            <person name="Whitman W."/>
        </authorList>
    </citation>
    <scope>NUCLEOTIDE SEQUENCE [LARGE SCALE GENOMIC DNA]</scope>
    <source>
        <strain evidence="3 4">RH2WT43</strain>
    </source>
</reference>
<dbReference type="Gene3D" id="3.10.310.10">
    <property type="entry name" value="Diaminopimelate Epimerase, Chain A, domain 1"/>
    <property type="match status" value="2"/>
</dbReference>
<dbReference type="EMBL" id="JACGXL010000006">
    <property type="protein sequence ID" value="MBA8889246.1"/>
    <property type="molecule type" value="Genomic_DNA"/>
</dbReference>